<dbReference type="EMBL" id="BGPR01005490">
    <property type="protein sequence ID" value="GBN10673.1"/>
    <property type="molecule type" value="Genomic_DNA"/>
</dbReference>
<dbReference type="PANTHER" id="PTHR22954:SF3">
    <property type="entry name" value="PROTEIN CBG08539"/>
    <property type="match status" value="1"/>
</dbReference>
<dbReference type="OrthoDB" id="5984724at2759"/>
<gene>
    <name evidence="1" type="ORF">AVEN_207641_1</name>
</gene>
<sequence>MTSETEITTLNCKRGNIKSQITKLANALGDKTEHSIPKLQAQLDIVSKLQEKFELLRNDYYKTTNQTEFTEVESAIDSVEDDLNLEVNLKTSINQLKCNAESVSLPNQSKGASIKLPTIPLLTFCGRFEEWNLFKTQFNDLINENSQLSDNEKLHYLRGSLKGEAKIIETADDDFFFAI</sequence>
<organism evidence="1 2">
    <name type="scientific">Araneus ventricosus</name>
    <name type="common">Orbweaver spider</name>
    <name type="synonym">Epeira ventricosa</name>
    <dbReference type="NCBI Taxonomy" id="182803"/>
    <lineage>
        <taxon>Eukaryota</taxon>
        <taxon>Metazoa</taxon>
        <taxon>Ecdysozoa</taxon>
        <taxon>Arthropoda</taxon>
        <taxon>Chelicerata</taxon>
        <taxon>Arachnida</taxon>
        <taxon>Araneae</taxon>
        <taxon>Araneomorphae</taxon>
        <taxon>Entelegynae</taxon>
        <taxon>Araneoidea</taxon>
        <taxon>Araneidae</taxon>
        <taxon>Araneus</taxon>
    </lineage>
</organism>
<accession>A0A4Y2LA09</accession>
<reference evidence="1 2" key="1">
    <citation type="journal article" date="2019" name="Sci. Rep.">
        <title>Orb-weaving spider Araneus ventricosus genome elucidates the spidroin gene catalogue.</title>
        <authorList>
            <person name="Kono N."/>
            <person name="Nakamura H."/>
            <person name="Ohtoshi R."/>
            <person name="Moran D.A.P."/>
            <person name="Shinohara A."/>
            <person name="Yoshida Y."/>
            <person name="Fujiwara M."/>
            <person name="Mori M."/>
            <person name="Tomita M."/>
            <person name="Arakawa K."/>
        </authorList>
    </citation>
    <scope>NUCLEOTIDE SEQUENCE [LARGE SCALE GENOMIC DNA]</scope>
</reference>
<keyword evidence="2" id="KW-1185">Reference proteome</keyword>
<comment type="caution">
    <text evidence="1">The sequence shown here is derived from an EMBL/GenBank/DDBJ whole genome shotgun (WGS) entry which is preliminary data.</text>
</comment>
<protein>
    <submittedName>
        <fullName evidence="1">Uncharacterized protein</fullName>
    </submittedName>
</protein>
<evidence type="ECO:0000313" key="1">
    <source>
        <dbReference type="EMBL" id="GBN10673.1"/>
    </source>
</evidence>
<dbReference type="PANTHER" id="PTHR22954">
    <property type="entry name" value="RETROVIRAL PROTEASE-RELATED"/>
    <property type="match status" value="1"/>
</dbReference>
<name>A0A4Y2LA09_ARAVE</name>
<proteinExistence type="predicted"/>
<dbReference type="Proteomes" id="UP000499080">
    <property type="component" value="Unassembled WGS sequence"/>
</dbReference>
<dbReference type="Pfam" id="PF03564">
    <property type="entry name" value="DUF1759"/>
    <property type="match status" value="1"/>
</dbReference>
<evidence type="ECO:0000313" key="2">
    <source>
        <dbReference type="Proteomes" id="UP000499080"/>
    </source>
</evidence>
<dbReference type="InterPro" id="IPR005312">
    <property type="entry name" value="DUF1759"/>
</dbReference>
<dbReference type="AlphaFoldDB" id="A0A4Y2LA09"/>